<accession>A0ACC3MG39</accession>
<name>A0ACC3MG39_9PEZI</name>
<comment type="caution">
    <text evidence="1">The sequence shown here is derived from an EMBL/GenBank/DDBJ whole genome shotgun (WGS) entry which is preliminary data.</text>
</comment>
<sequence length="482" mass="54863">MPYNIQMADVADWCYMAPYILLLSLKDVLQPQQLPVFKKGYFGHYNQKASRDRMTASERFDEDELILLELLPEFAMIQQFDIELPVEDEITKGLVAFVEDKKVPVWLCFATQVLLDVHHGLRHSNGRAFNDLRLSALSISKTIDEHWDFSRPFAWVTNDVLYDGKKEVLPTALQAACGMEKHFLLRSYGVLCGLMMFNFTLRMQQIGLHLINQWYDVPQLAYLYHFVRKTGAKGLRWSDMDAFIAIHGAEHIFIGGRPATADESLKKLYLATGIHNPADFARDSRSRGRLTNKPKPRLMEPSAAVVNIFQDRYLINGPNKMSISNIDKLIDEITAKDVTSQKVQKPGSGLELLRSCWEDSRRLGALQLLAAIKQGLSFEEPMLQFNYFGMHKRCIEVLRLIQAKENHKFVQYFGSGYMPDDTLIANLVILILTVAQRSGVASQQLLGMQSSSALQFSAGWYSAAKSYCMDIYVRKAIRLAKS</sequence>
<evidence type="ECO:0000313" key="1">
    <source>
        <dbReference type="EMBL" id="KAK3691233.1"/>
    </source>
</evidence>
<organism evidence="1 2">
    <name type="scientific">Vermiconidia calcicola</name>
    <dbReference type="NCBI Taxonomy" id="1690605"/>
    <lineage>
        <taxon>Eukaryota</taxon>
        <taxon>Fungi</taxon>
        <taxon>Dikarya</taxon>
        <taxon>Ascomycota</taxon>
        <taxon>Pezizomycotina</taxon>
        <taxon>Dothideomycetes</taxon>
        <taxon>Dothideomycetidae</taxon>
        <taxon>Mycosphaerellales</taxon>
        <taxon>Extremaceae</taxon>
        <taxon>Vermiconidia</taxon>
    </lineage>
</organism>
<protein>
    <submittedName>
        <fullName evidence="1">Uncharacterized protein</fullName>
    </submittedName>
</protein>
<gene>
    <name evidence="1" type="ORF">LTR37_018765</name>
</gene>
<dbReference type="Proteomes" id="UP001281147">
    <property type="component" value="Unassembled WGS sequence"/>
</dbReference>
<reference evidence="1" key="1">
    <citation type="submission" date="2023-07" db="EMBL/GenBank/DDBJ databases">
        <title>Black Yeasts Isolated from many extreme environments.</title>
        <authorList>
            <person name="Coleine C."/>
            <person name="Stajich J.E."/>
            <person name="Selbmann L."/>
        </authorList>
    </citation>
    <scope>NUCLEOTIDE SEQUENCE</scope>
    <source>
        <strain evidence="1">CCFEE 5714</strain>
    </source>
</reference>
<proteinExistence type="predicted"/>
<keyword evidence="2" id="KW-1185">Reference proteome</keyword>
<dbReference type="EMBL" id="JAUTXU010000271">
    <property type="protein sequence ID" value="KAK3691233.1"/>
    <property type="molecule type" value="Genomic_DNA"/>
</dbReference>
<evidence type="ECO:0000313" key="2">
    <source>
        <dbReference type="Proteomes" id="UP001281147"/>
    </source>
</evidence>